<evidence type="ECO:0000256" key="5">
    <source>
        <dbReference type="ARBA" id="ARBA00023136"/>
    </source>
</evidence>
<protein>
    <recommendedName>
        <fullName evidence="11">TOM1-like protein 2</fullName>
    </recommendedName>
</protein>
<dbReference type="CDD" id="cd03561">
    <property type="entry name" value="VHS"/>
    <property type="match status" value="1"/>
</dbReference>
<evidence type="ECO:0000313" key="10">
    <source>
        <dbReference type="Proteomes" id="UP000596660"/>
    </source>
</evidence>
<feature type="region of interest" description="Disordered" evidence="6">
    <location>
        <begin position="317"/>
        <end position="359"/>
    </location>
</feature>
<feature type="domain" description="VHS" evidence="7">
    <location>
        <begin position="48"/>
        <end position="179"/>
    </location>
</feature>
<proteinExistence type="inferred from homology"/>
<evidence type="ECO:0000313" key="9">
    <source>
        <dbReference type="EnsemblPlants" id="AUR62024708-RA:cds"/>
    </source>
</evidence>
<dbReference type="PANTHER" id="PTHR46646:SF5">
    <property type="entry name" value="TOM1-LIKE PROTEIN 2"/>
    <property type="match status" value="1"/>
</dbReference>
<reference evidence="9" key="2">
    <citation type="submission" date="2021-03" db="UniProtKB">
        <authorList>
            <consortium name="EnsemblPlants"/>
        </authorList>
    </citation>
    <scope>IDENTIFICATION</scope>
</reference>
<dbReference type="GO" id="GO:0035091">
    <property type="term" value="F:phosphatidylinositol binding"/>
    <property type="evidence" value="ECO:0007669"/>
    <property type="project" value="InterPro"/>
</dbReference>
<feature type="compositionally biased region" description="Pro residues" evidence="6">
    <location>
        <begin position="337"/>
        <end position="357"/>
    </location>
</feature>
<dbReference type="InterPro" id="IPR038425">
    <property type="entry name" value="GAT_sf"/>
</dbReference>
<dbReference type="Proteomes" id="UP000596660">
    <property type="component" value="Unplaced"/>
</dbReference>
<evidence type="ECO:0008006" key="11">
    <source>
        <dbReference type="Google" id="ProtNLM"/>
    </source>
</evidence>
<dbReference type="GO" id="GO:0043130">
    <property type="term" value="F:ubiquitin binding"/>
    <property type="evidence" value="ECO:0007669"/>
    <property type="project" value="InterPro"/>
</dbReference>
<dbReference type="Pfam" id="PF03127">
    <property type="entry name" value="GAT"/>
    <property type="match status" value="1"/>
</dbReference>
<dbReference type="Gene3D" id="1.25.40.90">
    <property type="match status" value="1"/>
</dbReference>
<dbReference type="SMART" id="SM00288">
    <property type="entry name" value="VHS"/>
    <property type="match status" value="1"/>
</dbReference>
<organism evidence="9 10">
    <name type="scientific">Chenopodium quinoa</name>
    <name type="common">Quinoa</name>
    <dbReference type="NCBI Taxonomy" id="63459"/>
    <lineage>
        <taxon>Eukaryota</taxon>
        <taxon>Viridiplantae</taxon>
        <taxon>Streptophyta</taxon>
        <taxon>Embryophyta</taxon>
        <taxon>Tracheophyta</taxon>
        <taxon>Spermatophyta</taxon>
        <taxon>Magnoliopsida</taxon>
        <taxon>eudicotyledons</taxon>
        <taxon>Gunneridae</taxon>
        <taxon>Pentapetalae</taxon>
        <taxon>Caryophyllales</taxon>
        <taxon>Chenopodiaceae</taxon>
        <taxon>Chenopodioideae</taxon>
        <taxon>Atripliceae</taxon>
        <taxon>Chenopodium</taxon>
    </lineage>
</organism>
<gene>
    <name evidence="9" type="primary">LOC110733114</name>
</gene>
<evidence type="ECO:0000256" key="4">
    <source>
        <dbReference type="ARBA" id="ARBA00022927"/>
    </source>
</evidence>
<dbReference type="InterPro" id="IPR004152">
    <property type="entry name" value="GAT_dom"/>
</dbReference>
<dbReference type="Gene3D" id="1.20.58.160">
    <property type="match status" value="1"/>
</dbReference>
<dbReference type="GO" id="GO:0016020">
    <property type="term" value="C:membrane"/>
    <property type="evidence" value="ECO:0007669"/>
    <property type="project" value="UniProtKB-SubCell"/>
</dbReference>
<evidence type="ECO:0000256" key="2">
    <source>
        <dbReference type="ARBA" id="ARBA00007708"/>
    </source>
</evidence>
<dbReference type="SUPFAM" id="SSF48464">
    <property type="entry name" value="ENTH/VHS domain"/>
    <property type="match status" value="1"/>
</dbReference>
<dbReference type="InterPro" id="IPR008942">
    <property type="entry name" value="ENTH_VHS"/>
</dbReference>
<keyword evidence="4" id="KW-0653">Protein transport</keyword>
<evidence type="ECO:0000259" key="7">
    <source>
        <dbReference type="PROSITE" id="PS50179"/>
    </source>
</evidence>
<name>A0A803M7P3_CHEQI</name>
<feature type="compositionally biased region" description="Basic and acidic residues" evidence="6">
    <location>
        <begin position="381"/>
        <end position="390"/>
    </location>
</feature>
<dbReference type="Pfam" id="PF00790">
    <property type="entry name" value="VHS"/>
    <property type="match status" value="1"/>
</dbReference>
<keyword evidence="5" id="KW-0472">Membrane</keyword>
<feature type="domain" description="GAT" evidence="8">
    <location>
        <begin position="229"/>
        <end position="316"/>
    </location>
</feature>
<keyword evidence="3" id="KW-0813">Transport</keyword>
<evidence type="ECO:0000256" key="3">
    <source>
        <dbReference type="ARBA" id="ARBA00022448"/>
    </source>
</evidence>
<dbReference type="GeneID" id="110733114"/>
<dbReference type="RefSeq" id="XP_021768825.1">
    <property type="nucleotide sequence ID" value="XM_021913133.1"/>
</dbReference>
<feature type="compositionally biased region" description="Acidic residues" evidence="6">
    <location>
        <begin position="400"/>
        <end position="410"/>
    </location>
</feature>
<dbReference type="SUPFAM" id="SSF89009">
    <property type="entry name" value="GAT-like domain"/>
    <property type="match status" value="1"/>
</dbReference>
<evidence type="ECO:0000259" key="8">
    <source>
        <dbReference type="PROSITE" id="PS50909"/>
    </source>
</evidence>
<sequence>MDKSTLASIGERLKAGGTQMGRTISLKVKEMKDLLQAPTPESRIVDQSTSPTLESPDWGLNFRICSQINAEELSGAEIVKAIKKKINNGGNGDAKGLRLALELLEACAMNCEKVFSEIASEKVVEDMVVKLIENPQADRECQVRAMELIRAWGETEELSYLPVFRQTYENLKRRSMSAQVEDGSFPSVQYSLESYTDEHEVPPPESYPIPGSESNGAADAMLPYNYGNLSSEQKKEFLEITKNSLEVLSSLLSSEADPKVIEDDLTMNMLDKCKDSQPVLQRIVQSTNDDESLLFEALNLNDELQKIISKFEEMQVSRNPDMQNSEEPKESHSVEAQPPPLVEAQPPPLVEAQPPPLVEAHPPALVEAQPPALVVATGVNKPKESPEVETAKPAAADLLNEGEESSNDKK</sequence>
<dbReference type="AlphaFoldDB" id="A0A803M7P3"/>
<dbReference type="EnsemblPlants" id="AUR62024708-RA">
    <property type="protein sequence ID" value="AUR62024708-RA:cds"/>
    <property type="gene ID" value="AUR62024708"/>
</dbReference>
<dbReference type="OrthoDB" id="2018246at2759"/>
<dbReference type="GO" id="GO:0043328">
    <property type="term" value="P:protein transport to vacuole involved in ubiquitin-dependent protein catabolic process via the multivesicular body sorting pathway"/>
    <property type="evidence" value="ECO:0007669"/>
    <property type="project" value="InterPro"/>
</dbReference>
<keyword evidence="10" id="KW-1185">Reference proteome</keyword>
<dbReference type="SMR" id="A0A803M7P3"/>
<evidence type="ECO:0000256" key="1">
    <source>
        <dbReference type="ARBA" id="ARBA00004170"/>
    </source>
</evidence>
<reference evidence="9" key="1">
    <citation type="journal article" date="2017" name="Nature">
        <title>The genome of Chenopodium quinoa.</title>
        <authorList>
            <person name="Jarvis D.E."/>
            <person name="Ho Y.S."/>
            <person name="Lightfoot D.J."/>
            <person name="Schmoeckel S.M."/>
            <person name="Li B."/>
            <person name="Borm T.J.A."/>
            <person name="Ohyanagi H."/>
            <person name="Mineta K."/>
            <person name="Michell C.T."/>
            <person name="Saber N."/>
            <person name="Kharbatia N.M."/>
            <person name="Rupper R.R."/>
            <person name="Sharp A.R."/>
            <person name="Dally N."/>
            <person name="Boughton B.A."/>
            <person name="Woo Y.H."/>
            <person name="Gao G."/>
            <person name="Schijlen E.G.W.M."/>
            <person name="Guo X."/>
            <person name="Momin A.A."/>
            <person name="Negrao S."/>
            <person name="Al-Babili S."/>
            <person name="Gehring C."/>
            <person name="Roessner U."/>
            <person name="Jung C."/>
            <person name="Murphy K."/>
            <person name="Arold S.T."/>
            <person name="Gojobori T."/>
            <person name="van der Linden C.G."/>
            <person name="van Loo E.N."/>
            <person name="Jellen E.N."/>
            <person name="Maughan P.J."/>
            <person name="Tester M."/>
        </authorList>
    </citation>
    <scope>NUCLEOTIDE SEQUENCE [LARGE SCALE GENOMIC DNA]</scope>
    <source>
        <strain evidence="9">cv. PI 614886</strain>
    </source>
</reference>
<dbReference type="OMA" id="GPTSEWK"/>
<dbReference type="Gramene" id="AUR62024708-RA">
    <property type="protein sequence ID" value="AUR62024708-RA:cds"/>
    <property type="gene ID" value="AUR62024708"/>
</dbReference>
<feature type="region of interest" description="Disordered" evidence="6">
    <location>
        <begin position="377"/>
        <end position="410"/>
    </location>
</feature>
<comment type="similarity">
    <text evidence="2">Belongs to the TOM1 family.</text>
</comment>
<accession>A0A803M7P3</accession>
<dbReference type="InterPro" id="IPR002014">
    <property type="entry name" value="VHS_dom"/>
</dbReference>
<dbReference type="KEGG" id="cqi:110733114"/>
<dbReference type="InterPro" id="IPR044836">
    <property type="entry name" value="TOL_plant"/>
</dbReference>
<evidence type="ECO:0000256" key="6">
    <source>
        <dbReference type="SAM" id="MobiDB-lite"/>
    </source>
</evidence>
<dbReference type="PANTHER" id="PTHR46646">
    <property type="entry name" value="TOM1-LIKE PROTEIN 1"/>
    <property type="match status" value="1"/>
</dbReference>
<comment type="subcellular location">
    <subcellularLocation>
        <location evidence="1">Membrane</location>
        <topology evidence="1">Peripheral membrane protein</topology>
    </subcellularLocation>
</comment>
<dbReference type="PROSITE" id="PS50179">
    <property type="entry name" value="VHS"/>
    <property type="match status" value="1"/>
</dbReference>
<dbReference type="GO" id="GO:0005737">
    <property type="term" value="C:cytoplasm"/>
    <property type="evidence" value="ECO:0007669"/>
    <property type="project" value="UniProtKB-ARBA"/>
</dbReference>
<dbReference type="PROSITE" id="PS50909">
    <property type="entry name" value="GAT"/>
    <property type="match status" value="1"/>
</dbReference>